<accession>A0A2R6QZB0</accession>
<dbReference type="GO" id="GO:0006032">
    <property type="term" value="P:chitin catabolic process"/>
    <property type="evidence" value="ECO:0007669"/>
    <property type="project" value="TreeGrafter"/>
</dbReference>
<sequence length="428" mass="47276">MANQKFTKLIVIALFCEAIIGCDSVSPTIPPILFGPAQNPSSVAPILSPSYRPTPSPSISSPDPEVQKPLSPNPYPFYLLPLGQGIKAAYWPSFTGFPASSINTSYFTHIYYAFLLPEPATYRLNITSFDLEKLLEFTGTICTLNPPVKTLLSIGGGGNDPNVFSKMASNKSTRAIFINSTIEIARKYGFDGIDLDWEFPANDTDMSNLALLLKQWREALEKEANITQKARLLLTSAVYYASKITLFVVPPTYPGDAIGRYLDWVSPMCFDYHGSWDRVTGEHSALNDPNSNISTSFGIQSWFQVGVPPEKIVMGLPLYGRTWKLQDPNMNEIGSPAAGPGPGDGILIYSQILEFNNQNNATIKFDKLSCSFYSFAGPSWVGYDDVGSVKLKVRFALARSLRGYFFWALGQDLDWVIPREASNVWGYG</sequence>
<dbReference type="OrthoDB" id="76388at2759"/>
<dbReference type="SMR" id="A0A2R6QZB0"/>
<dbReference type="FunFam" id="3.10.50.10:FF:000003">
    <property type="entry name" value="Class V chitinase CHIT5b"/>
    <property type="match status" value="1"/>
</dbReference>
<evidence type="ECO:0000313" key="10">
    <source>
        <dbReference type="Proteomes" id="UP000241394"/>
    </source>
</evidence>
<dbReference type="GO" id="GO:0005576">
    <property type="term" value="C:extracellular region"/>
    <property type="evidence" value="ECO:0007669"/>
    <property type="project" value="TreeGrafter"/>
</dbReference>
<feature type="chain" id="PRO_5015354350" evidence="7">
    <location>
        <begin position="25"/>
        <end position="428"/>
    </location>
</feature>
<evidence type="ECO:0000256" key="5">
    <source>
        <dbReference type="ARBA" id="ARBA00023295"/>
    </source>
</evidence>
<dbReference type="PROSITE" id="PS01095">
    <property type="entry name" value="GH18_1"/>
    <property type="match status" value="1"/>
</dbReference>
<dbReference type="GO" id="GO:0008061">
    <property type="term" value="F:chitin binding"/>
    <property type="evidence" value="ECO:0007669"/>
    <property type="project" value="InterPro"/>
</dbReference>
<evidence type="ECO:0000256" key="3">
    <source>
        <dbReference type="ARBA" id="ARBA00022801"/>
    </source>
</evidence>
<dbReference type="PANTHER" id="PTHR11177">
    <property type="entry name" value="CHITINASE"/>
    <property type="match status" value="1"/>
</dbReference>
<dbReference type="GO" id="GO:0004568">
    <property type="term" value="F:chitinase activity"/>
    <property type="evidence" value="ECO:0007669"/>
    <property type="project" value="TreeGrafter"/>
</dbReference>
<dbReference type="InParanoid" id="A0A2R6QZB0"/>
<keyword evidence="10" id="KW-1185">Reference proteome</keyword>
<dbReference type="Gramene" id="PSS17734">
    <property type="protein sequence ID" value="PSS17734"/>
    <property type="gene ID" value="CEY00_Acc12421"/>
</dbReference>
<keyword evidence="4" id="KW-0325">Glycoprotein</keyword>
<dbReference type="Proteomes" id="UP000241394">
    <property type="component" value="Chromosome LG11"/>
</dbReference>
<reference evidence="9 10" key="1">
    <citation type="submission" date="2017-07" db="EMBL/GenBank/DDBJ databases">
        <title>An improved, manually edited Actinidia chinensis var. chinensis (kiwifruit) genome highlights the challenges associated with draft genomes and gene prediction in plants.</title>
        <authorList>
            <person name="Pilkington S."/>
            <person name="Crowhurst R."/>
            <person name="Hilario E."/>
            <person name="Nardozza S."/>
            <person name="Fraser L."/>
            <person name="Peng Y."/>
            <person name="Gunaseelan K."/>
            <person name="Simpson R."/>
            <person name="Tahir J."/>
            <person name="Deroles S."/>
            <person name="Templeton K."/>
            <person name="Luo Z."/>
            <person name="Davy M."/>
            <person name="Cheng C."/>
            <person name="Mcneilage M."/>
            <person name="Scaglione D."/>
            <person name="Liu Y."/>
            <person name="Zhang Q."/>
            <person name="Datson P."/>
            <person name="De Silva N."/>
            <person name="Gardiner S."/>
            <person name="Bassett H."/>
            <person name="Chagne D."/>
            <person name="Mccallum J."/>
            <person name="Dzierzon H."/>
            <person name="Deng C."/>
            <person name="Wang Y.-Y."/>
            <person name="Barron N."/>
            <person name="Manako K."/>
            <person name="Bowen J."/>
            <person name="Foster T."/>
            <person name="Erridge Z."/>
            <person name="Tiffin H."/>
            <person name="Waite C."/>
            <person name="Davies K."/>
            <person name="Grierson E."/>
            <person name="Laing W."/>
            <person name="Kirk R."/>
            <person name="Chen X."/>
            <person name="Wood M."/>
            <person name="Montefiori M."/>
            <person name="Brummell D."/>
            <person name="Schwinn K."/>
            <person name="Catanach A."/>
            <person name="Fullerton C."/>
            <person name="Li D."/>
            <person name="Meiyalaghan S."/>
            <person name="Nieuwenhuizen N."/>
            <person name="Read N."/>
            <person name="Prakash R."/>
            <person name="Hunter D."/>
            <person name="Zhang H."/>
            <person name="Mckenzie M."/>
            <person name="Knabel M."/>
            <person name="Harris A."/>
            <person name="Allan A."/>
            <person name="Chen A."/>
            <person name="Janssen B."/>
            <person name="Plunkett B."/>
            <person name="Dwamena C."/>
            <person name="Voogd C."/>
            <person name="Leif D."/>
            <person name="Lafferty D."/>
            <person name="Souleyre E."/>
            <person name="Varkonyi-Gasic E."/>
            <person name="Gambi F."/>
            <person name="Hanley J."/>
            <person name="Yao J.-L."/>
            <person name="Cheung J."/>
            <person name="David K."/>
            <person name="Warren B."/>
            <person name="Marsh K."/>
            <person name="Snowden K."/>
            <person name="Lin-Wang K."/>
            <person name="Brian L."/>
            <person name="Martinez-Sanchez M."/>
            <person name="Wang M."/>
            <person name="Ileperuma N."/>
            <person name="Macnee N."/>
            <person name="Campin R."/>
            <person name="Mcatee P."/>
            <person name="Drummond R."/>
            <person name="Espley R."/>
            <person name="Ireland H."/>
            <person name="Wu R."/>
            <person name="Atkinson R."/>
            <person name="Karunairetnam S."/>
            <person name="Bulley S."/>
            <person name="Chunkath S."/>
            <person name="Hanley Z."/>
            <person name="Storey R."/>
            <person name="Thrimawithana A."/>
            <person name="Thomson S."/>
            <person name="David C."/>
            <person name="Testolin R."/>
        </authorList>
    </citation>
    <scope>NUCLEOTIDE SEQUENCE [LARGE SCALE GENOMIC DNA]</scope>
    <source>
        <strain evidence="10">cv. Red5</strain>
        <tissue evidence="9">Young leaf</tissue>
    </source>
</reference>
<dbReference type="EMBL" id="NKQK01000011">
    <property type="protein sequence ID" value="PSS17734.1"/>
    <property type="molecule type" value="Genomic_DNA"/>
</dbReference>
<dbReference type="Pfam" id="PF00704">
    <property type="entry name" value="Glyco_hydro_18"/>
    <property type="match status" value="1"/>
</dbReference>
<organism evidence="9 10">
    <name type="scientific">Actinidia chinensis var. chinensis</name>
    <name type="common">Chinese soft-hair kiwi</name>
    <dbReference type="NCBI Taxonomy" id="1590841"/>
    <lineage>
        <taxon>Eukaryota</taxon>
        <taxon>Viridiplantae</taxon>
        <taxon>Streptophyta</taxon>
        <taxon>Embryophyta</taxon>
        <taxon>Tracheophyta</taxon>
        <taxon>Spermatophyta</taxon>
        <taxon>Magnoliopsida</taxon>
        <taxon>eudicotyledons</taxon>
        <taxon>Gunneridae</taxon>
        <taxon>Pentapetalae</taxon>
        <taxon>asterids</taxon>
        <taxon>Ericales</taxon>
        <taxon>Actinidiaceae</taxon>
        <taxon>Actinidia</taxon>
    </lineage>
</organism>
<dbReference type="Gene3D" id="3.10.50.10">
    <property type="match status" value="1"/>
</dbReference>
<dbReference type="InterPro" id="IPR050314">
    <property type="entry name" value="Glycosyl_Hydrlase_18"/>
</dbReference>
<evidence type="ECO:0000256" key="6">
    <source>
        <dbReference type="RuleBase" id="RU000489"/>
    </source>
</evidence>
<comment type="caution">
    <text evidence="9">The sequence shown here is derived from an EMBL/GenBank/DDBJ whole genome shotgun (WGS) entry which is preliminary data.</text>
</comment>
<dbReference type="InterPro" id="IPR029070">
    <property type="entry name" value="Chitinase_insertion_sf"/>
</dbReference>
<evidence type="ECO:0000256" key="4">
    <source>
        <dbReference type="ARBA" id="ARBA00023180"/>
    </source>
</evidence>
<evidence type="ECO:0000256" key="1">
    <source>
        <dbReference type="ARBA" id="ARBA00008682"/>
    </source>
</evidence>
<dbReference type="STRING" id="1590841.A0A2R6QZB0"/>
<dbReference type="PANTHER" id="PTHR11177:SF317">
    <property type="entry name" value="CHITINASE 12-RELATED"/>
    <property type="match status" value="1"/>
</dbReference>
<evidence type="ECO:0000259" key="8">
    <source>
        <dbReference type="PROSITE" id="PS51910"/>
    </source>
</evidence>
<gene>
    <name evidence="9" type="ORF">CEY00_Acc12421</name>
</gene>
<feature type="domain" description="GH18" evidence="8">
    <location>
        <begin position="85"/>
        <end position="428"/>
    </location>
</feature>
<keyword evidence="2 7" id="KW-0732">Signal</keyword>
<proteinExistence type="inferred from homology"/>
<dbReference type="Gene3D" id="3.20.20.80">
    <property type="entry name" value="Glycosidases"/>
    <property type="match status" value="1"/>
</dbReference>
<evidence type="ECO:0000256" key="7">
    <source>
        <dbReference type="SAM" id="SignalP"/>
    </source>
</evidence>
<dbReference type="InterPro" id="IPR001579">
    <property type="entry name" value="Glyco_hydro_18_chit_AS"/>
</dbReference>
<dbReference type="AlphaFoldDB" id="A0A2R6QZB0"/>
<dbReference type="InterPro" id="IPR011583">
    <property type="entry name" value="Chitinase_II/V-like_cat"/>
</dbReference>
<dbReference type="InterPro" id="IPR001223">
    <property type="entry name" value="Glyco_hydro18_cat"/>
</dbReference>
<dbReference type="PROSITE" id="PS51910">
    <property type="entry name" value="GH18_2"/>
    <property type="match status" value="1"/>
</dbReference>
<dbReference type="SUPFAM" id="SSF51445">
    <property type="entry name" value="(Trans)glycosidases"/>
    <property type="match status" value="1"/>
</dbReference>
<dbReference type="OMA" id="FYYCSGG"/>
<keyword evidence="5 6" id="KW-0326">Glycosidase</keyword>
<keyword evidence="3 6" id="KW-0378">Hydrolase</keyword>
<dbReference type="CDD" id="cd02879">
    <property type="entry name" value="GH18_plant_chitinase_class_V"/>
    <property type="match status" value="1"/>
</dbReference>
<dbReference type="SUPFAM" id="SSF54556">
    <property type="entry name" value="Chitinase insertion domain"/>
    <property type="match status" value="1"/>
</dbReference>
<feature type="signal peptide" evidence="7">
    <location>
        <begin position="1"/>
        <end position="24"/>
    </location>
</feature>
<reference evidence="10" key="2">
    <citation type="journal article" date="2018" name="BMC Genomics">
        <title>A manually annotated Actinidia chinensis var. chinensis (kiwifruit) genome highlights the challenges associated with draft genomes and gene prediction in plants.</title>
        <authorList>
            <person name="Pilkington S.M."/>
            <person name="Crowhurst R."/>
            <person name="Hilario E."/>
            <person name="Nardozza S."/>
            <person name="Fraser L."/>
            <person name="Peng Y."/>
            <person name="Gunaseelan K."/>
            <person name="Simpson R."/>
            <person name="Tahir J."/>
            <person name="Deroles S.C."/>
            <person name="Templeton K."/>
            <person name="Luo Z."/>
            <person name="Davy M."/>
            <person name="Cheng C."/>
            <person name="McNeilage M."/>
            <person name="Scaglione D."/>
            <person name="Liu Y."/>
            <person name="Zhang Q."/>
            <person name="Datson P."/>
            <person name="De Silva N."/>
            <person name="Gardiner S.E."/>
            <person name="Bassett H."/>
            <person name="Chagne D."/>
            <person name="McCallum J."/>
            <person name="Dzierzon H."/>
            <person name="Deng C."/>
            <person name="Wang Y.Y."/>
            <person name="Barron L."/>
            <person name="Manako K."/>
            <person name="Bowen J."/>
            <person name="Foster T.M."/>
            <person name="Erridge Z.A."/>
            <person name="Tiffin H."/>
            <person name="Waite C.N."/>
            <person name="Davies K.M."/>
            <person name="Grierson E.P."/>
            <person name="Laing W.A."/>
            <person name="Kirk R."/>
            <person name="Chen X."/>
            <person name="Wood M."/>
            <person name="Montefiori M."/>
            <person name="Brummell D.A."/>
            <person name="Schwinn K.E."/>
            <person name="Catanach A."/>
            <person name="Fullerton C."/>
            <person name="Li D."/>
            <person name="Meiyalaghan S."/>
            <person name="Nieuwenhuizen N."/>
            <person name="Read N."/>
            <person name="Prakash R."/>
            <person name="Hunter D."/>
            <person name="Zhang H."/>
            <person name="McKenzie M."/>
            <person name="Knabel M."/>
            <person name="Harris A."/>
            <person name="Allan A.C."/>
            <person name="Gleave A."/>
            <person name="Chen A."/>
            <person name="Janssen B.J."/>
            <person name="Plunkett B."/>
            <person name="Ampomah-Dwamena C."/>
            <person name="Voogd C."/>
            <person name="Leif D."/>
            <person name="Lafferty D."/>
            <person name="Souleyre E.J.F."/>
            <person name="Varkonyi-Gasic E."/>
            <person name="Gambi F."/>
            <person name="Hanley J."/>
            <person name="Yao J.L."/>
            <person name="Cheung J."/>
            <person name="David K.M."/>
            <person name="Warren B."/>
            <person name="Marsh K."/>
            <person name="Snowden K.C."/>
            <person name="Lin-Wang K."/>
            <person name="Brian L."/>
            <person name="Martinez-Sanchez M."/>
            <person name="Wang M."/>
            <person name="Ileperuma N."/>
            <person name="Macnee N."/>
            <person name="Campin R."/>
            <person name="McAtee P."/>
            <person name="Drummond R.S.M."/>
            <person name="Espley R.V."/>
            <person name="Ireland H.S."/>
            <person name="Wu R."/>
            <person name="Atkinson R.G."/>
            <person name="Karunairetnam S."/>
            <person name="Bulley S."/>
            <person name="Chunkath S."/>
            <person name="Hanley Z."/>
            <person name="Storey R."/>
            <person name="Thrimawithana A.H."/>
            <person name="Thomson S."/>
            <person name="David C."/>
            <person name="Testolin R."/>
            <person name="Huang H."/>
            <person name="Hellens R.P."/>
            <person name="Schaffer R.J."/>
        </authorList>
    </citation>
    <scope>NUCLEOTIDE SEQUENCE [LARGE SCALE GENOMIC DNA]</scope>
    <source>
        <strain evidence="10">cv. Red5</strain>
    </source>
</reference>
<dbReference type="InterPro" id="IPR017853">
    <property type="entry name" value="GH"/>
</dbReference>
<protein>
    <submittedName>
        <fullName evidence="9">Chitotriosidase-1 like</fullName>
    </submittedName>
</protein>
<evidence type="ECO:0000313" key="9">
    <source>
        <dbReference type="EMBL" id="PSS17734.1"/>
    </source>
</evidence>
<name>A0A2R6QZB0_ACTCC</name>
<comment type="similarity">
    <text evidence="1">Belongs to the glycosyl hydrolase 18 family. Chitinase class V subfamily.</text>
</comment>
<evidence type="ECO:0000256" key="2">
    <source>
        <dbReference type="ARBA" id="ARBA00022729"/>
    </source>
</evidence>
<dbReference type="GO" id="GO:0005975">
    <property type="term" value="P:carbohydrate metabolic process"/>
    <property type="evidence" value="ECO:0007669"/>
    <property type="project" value="InterPro"/>
</dbReference>
<dbReference type="SMART" id="SM00636">
    <property type="entry name" value="Glyco_18"/>
    <property type="match status" value="1"/>
</dbReference>